<sequence>MADPSFVTADESTLRPINGYAILALKPIPTAVLLTRPTGMPSSAHPVLKAMLGATWKPERLTAHLRAPRSDTGVDRSLLLRLTPAELLLARQAATYDATRTNQFNRYAPLALDLLIGAALTVEVLEGRASTGNATGKNSNGYDKRLLGATRQDAYVLRETCPDLAEASVSGLLASCMLEGARWQARHSGDIVEIVAVKGGTFKLNNGRYLNRFALVSGYVPVVMGDGSNLL</sequence>
<dbReference type="HOGENOM" id="CLU_1198209_0_0_0"/>
<dbReference type="PATRIC" id="fig|937777.3.peg.1170"/>
<dbReference type="Proteomes" id="UP000010467">
    <property type="component" value="Chromosome"/>
</dbReference>
<dbReference type="AlphaFoldDB" id="K9ZZU9"/>
<evidence type="ECO:0000313" key="2">
    <source>
        <dbReference type="Proteomes" id="UP000010467"/>
    </source>
</evidence>
<keyword evidence="2" id="KW-1185">Reference proteome</keyword>
<dbReference type="EMBL" id="CP003382">
    <property type="protein sequence ID" value="AFZ66724.1"/>
    <property type="molecule type" value="Genomic_DNA"/>
</dbReference>
<protein>
    <submittedName>
        <fullName evidence="1">Uncharacterized protein</fullName>
    </submittedName>
</protein>
<dbReference type="KEGG" id="dpd:Deipe_1167"/>
<organism evidence="1 2">
    <name type="scientific">Deinococcus peraridilitoris (strain DSM 19664 / LMG 22246 / CIP 109416 / KR-200)</name>
    <dbReference type="NCBI Taxonomy" id="937777"/>
    <lineage>
        <taxon>Bacteria</taxon>
        <taxon>Thermotogati</taxon>
        <taxon>Deinococcota</taxon>
        <taxon>Deinococci</taxon>
        <taxon>Deinococcales</taxon>
        <taxon>Deinococcaceae</taxon>
        <taxon>Deinococcus</taxon>
    </lineage>
</organism>
<proteinExistence type="predicted"/>
<accession>K9ZZU9</accession>
<gene>
    <name evidence="1" type="ordered locus">Deipe_1167</name>
</gene>
<reference evidence="2" key="1">
    <citation type="submission" date="2012-03" db="EMBL/GenBank/DDBJ databases">
        <title>Complete sequence of chromosome of Deinococcus peraridilitoris DSM 19664.</title>
        <authorList>
            <person name="Lucas S."/>
            <person name="Copeland A."/>
            <person name="Lapidus A."/>
            <person name="Glavina del Rio T."/>
            <person name="Dalin E."/>
            <person name="Tice H."/>
            <person name="Bruce D."/>
            <person name="Goodwin L."/>
            <person name="Pitluck S."/>
            <person name="Peters L."/>
            <person name="Mikhailova N."/>
            <person name="Lu M."/>
            <person name="Kyrpides N."/>
            <person name="Mavromatis K."/>
            <person name="Ivanova N."/>
            <person name="Brettin T."/>
            <person name="Detter J.C."/>
            <person name="Han C."/>
            <person name="Larimer F."/>
            <person name="Land M."/>
            <person name="Hauser L."/>
            <person name="Markowitz V."/>
            <person name="Cheng J.-F."/>
            <person name="Hugenholtz P."/>
            <person name="Woyke T."/>
            <person name="Wu D."/>
            <person name="Pukall R."/>
            <person name="Steenblock K."/>
            <person name="Brambilla E."/>
            <person name="Klenk H.-P."/>
            <person name="Eisen J.A."/>
        </authorList>
    </citation>
    <scope>NUCLEOTIDE SEQUENCE [LARGE SCALE GENOMIC DNA]</scope>
    <source>
        <strain evidence="2">DSM 19664 / LMG 22246 / CIP 109416 / KR-200</strain>
    </source>
</reference>
<name>K9ZZU9_DEIPD</name>
<evidence type="ECO:0000313" key="1">
    <source>
        <dbReference type="EMBL" id="AFZ66724.1"/>
    </source>
</evidence>